<dbReference type="InterPro" id="IPR036390">
    <property type="entry name" value="WH_DNA-bd_sf"/>
</dbReference>
<name>A0ABT6ZFM6_9MICO</name>
<comment type="caution">
    <text evidence="2">The sequence shown here is derived from an EMBL/GenBank/DDBJ whole genome shotgun (WGS) entry which is preliminary data.</text>
</comment>
<dbReference type="Proteomes" id="UP001321481">
    <property type="component" value="Unassembled WGS sequence"/>
</dbReference>
<keyword evidence="3" id="KW-1185">Reference proteome</keyword>
<dbReference type="RefSeq" id="WP_283716602.1">
    <property type="nucleotide sequence ID" value="NZ_JASJND010000006.1"/>
</dbReference>
<accession>A0ABT6ZFM6</accession>
<evidence type="ECO:0000259" key="1">
    <source>
        <dbReference type="Pfam" id="PF03551"/>
    </source>
</evidence>
<dbReference type="InterPro" id="IPR036388">
    <property type="entry name" value="WH-like_DNA-bd_sf"/>
</dbReference>
<dbReference type="SUPFAM" id="SSF46785">
    <property type="entry name" value="Winged helix' DNA-binding domain"/>
    <property type="match status" value="1"/>
</dbReference>
<evidence type="ECO:0000313" key="3">
    <source>
        <dbReference type="Proteomes" id="UP001321481"/>
    </source>
</evidence>
<proteinExistence type="predicted"/>
<reference evidence="2 3" key="1">
    <citation type="submission" date="2023-05" db="EMBL/GenBank/DDBJ databases">
        <title>Microbacterium dauci sp.nov., Isolated from Carrot Rhizosphere Soil.</title>
        <authorList>
            <person name="Xiao Z."/>
            <person name="Zheng J."/>
        </authorList>
    </citation>
    <scope>NUCLEOTIDE SEQUENCE [LARGE SCALE GENOMIC DNA]</scope>
    <source>
        <strain evidence="2 3">LX3-4</strain>
    </source>
</reference>
<feature type="domain" description="Transcription regulator PadR N-terminal" evidence="1">
    <location>
        <begin position="15"/>
        <end position="80"/>
    </location>
</feature>
<evidence type="ECO:0000313" key="2">
    <source>
        <dbReference type="EMBL" id="MDJ1114949.1"/>
    </source>
</evidence>
<gene>
    <name evidence="2" type="ORF">QNI14_10860</name>
</gene>
<sequence>MGPIQRVTAPTVDVLTVLLEADEPMWGLAIAKQSGRTPASIYPILSRLEEGGWVAGSWDVDEERTGPRRRLFRFTEAGRTGARHVVNDYVARHAPAPQARARLA</sequence>
<dbReference type="Pfam" id="PF03551">
    <property type="entry name" value="PadR"/>
    <property type="match status" value="1"/>
</dbReference>
<organism evidence="2 3">
    <name type="scientific">Microbacterium dauci</name>
    <dbReference type="NCBI Taxonomy" id="3048008"/>
    <lineage>
        <taxon>Bacteria</taxon>
        <taxon>Bacillati</taxon>
        <taxon>Actinomycetota</taxon>
        <taxon>Actinomycetes</taxon>
        <taxon>Micrococcales</taxon>
        <taxon>Microbacteriaceae</taxon>
        <taxon>Microbacterium</taxon>
    </lineage>
</organism>
<protein>
    <submittedName>
        <fullName evidence="2">PadR family transcriptional regulator</fullName>
    </submittedName>
</protein>
<dbReference type="Gene3D" id="1.10.10.10">
    <property type="entry name" value="Winged helix-like DNA-binding domain superfamily/Winged helix DNA-binding domain"/>
    <property type="match status" value="1"/>
</dbReference>
<dbReference type="InterPro" id="IPR005149">
    <property type="entry name" value="Tscrpt_reg_PadR_N"/>
</dbReference>
<dbReference type="EMBL" id="JASJND010000006">
    <property type="protein sequence ID" value="MDJ1114949.1"/>
    <property type="molecule type" value="Genomic_DNA"/>
</dbReference>